<organism evidence="5 6">
    <name type="scientific">Podila minutissima</name>
    <dbReference type="NCBI Taxonomy" id="64525"/>
    <lineage>
        <taxon>Eukaryota</taxon>
        <taxon>Fungi</taxon>
        <taxon>Fungi incertae sedis</taxon>
        <taxon>Mucoromycota</taxon>
        <taxon>Mortierellomycotina</taxon>
        <taxon>Mortierellomycetes</taxon>
        <taxon>Mortierellales</taxon>
        <taxon>Mortierellaceae</taxon>
        <taxon>Podila</taxon>
    </lineage>
</organism>
<dbReference type="SUPFAM" id="SSF50965">
    <property type="entry name" value="Galactose oxidase, central domain"/>
    <property type="match status" value="1"/>
</dbReference>
<reference evidence="5" key="1">
    <citation type="journal article" date="2020" name="Fungal Divers.">
        <title>Resolving the Mortierellaceae phylogeny through synthesis of multi-gene phylogenetics and phylogenomics.</title>
        <authorList>
            <person name="Vandepol N."/>
            <person name="Liber J."/>
            <person name="Desiro A."/>
            <person name="Na H."/>
            <person name="Kennedy M."/>
            <person name="Barry K."/>
            <person name="Grigoriev I.V."/>
            <person name="Miller A.N."/>
            <person name="O'Donnell K."/>
            <person name="Stajich J.E."/>
            <person name="Bonito G."/>
        </authorList>
    </citation>
    <scope>NUCLEOTIDE SEQUENCE</scope>
    <source>
        <strain evidence="5">NVP1</strain>
    </source>
</reference>
<feature type="region of interest" description="Disordered" evidence="3">
    <location>
        <begin position="397"/>
        <end position="493"/>
    </location>
</feature>
<dbReference type="InterPro" id="IPR011043">
    <property type="entry name" value="Gal_Oxase/kelch_b-propeller"/>
</dbReference>
<keyword evidence="6" id="KW-1185">Reference proteome</keyword>
<feature type="compositionally biased region" description="Low complexity" evidence="3">
    <location>
        <begin position="446"/>
        <end position="457"/>
    </location>
</feature>
<evidence type="ECO:0000313" key="5">
    <source>
        <dbReference type="EMBL" id="KAF9327297.1"/>
    </source>
</evidence>
<dbReference type="EMBL" id="JAAAUY010000679">
    <property type="protein sequence ID" value="KAF9327297.1"/>
    <property type="molecule type" value="Genomic_DNA"/>
</dbReference>
<evidence type="ECO:0000256" key="1">
    <source>
        <dbReference type="ARBA" id="ARBA00022441"/>
    </source>
</evidence>
<keyword evidence="4" id="KW-0812">Transmembrane</keyword>
<name>A0A9P5SGW4_9FUNG</name>
<feature type="compositionally biased region" description="Low complexity" evidence="3">
    <location>
        <begin position="471"/>
        <end position="487"/>
    </location>
</feature>
<dbReference type="SUPFAM" id="SSF117281">
    <property type="entry name" value="Kelch motif"/>
    <property type="match status" value="1"/>
</dbReference>
<feature type="transmembrane region" description="Helical" evidence="4">
    <location>
        <begin position="369"/>
        <end position="388"/>
    </location>
</feature>
<dbReference type="AlphaFoldDB" id="A0A9P5SGW4"/>
<dbReference type="Proteomes" id="UP000696485">
    <property type="component" value="Unassembled WGS sequence"/>
</dbReference>
<evidence type="ECO:0000256" key="4">
    <source>
        <dbReference type="SAM" id="Phobius"/>
    </source>
</evidence>
<keyword evidence="4" id="KW-0472">Membrane</keyword>
<dbReference type="Gene3D" id="2.120.10.80">
    <property type="entry name" value="Kelch-type beta propeller"/>
    <property type="match status" value="2"/>
</dbReference>
<gene>
    <name evidence="5" type="ORF">BG006_009361</name>
</gene>
<proteinExistence type="predicted"/>
<keyword evidence="2" id="KW-0677">Repeat</keyword>
<evidence type="ECO:0000313" key="6">
    <source>
        <dbReference type="Proteomes" id="UP000696485"/>
    </source>
</evidence>
<sequence>MSSSSQVFTITPLVSAAYQPVTYATTALLGTRLYIIGGQTDLALPTSYTAQIATISLTESFDGDTPPWDFMPNTFATARAPGVPARDQRRIFLGGNINNLGHSPAMAFDTNTRVWTQAPELPGGASMMQNYTRTASGVALDASNGVLVQFGGANATGQPTNELSFLDTGKPSGIMSWSFNGALHNLPALYAPIVVYLPNRRMTLIMGGCDQLDAQGNPTHCAGFDTLYTLSSETVTSTVPVARQINATAVPNSDGTAGALPPPRAMACAVVLMDGNVLMLGGGNPKSPLADAWVLHVQNWTWSQRRITNIPEEGIMGHSCEMTRREQILVVGGHHGDTFVSLPISVINMQDWRWLDKFEVPGFSSGVKIGLTLSIVVVVGAIVAGLLIRRQRIRKTQNAVVKMKSGSGSSQARHQGRRGGRTRREHRDRNSRQASMHQSLDNAERGSSSAGPHSSSANDYPMTPTMNRSFSPDGSVTSTVVGSVSSPPVQPSS</sequence>
<keyword evidence="1" id="KW-0880">Kelch repeat</keyword>
<protein>
    <recommendedName>
        <fullName evidence="7">Galactose oxidase</fullName>
    </recommendedName>
</protein>
<evidence type="ECO:0000256" key="2">
    <source>
        <dbReference type="ARBA" id="ARBA00022737"/>
    </source>
</evidence>
<keyword evidence="4" id="KW-1133">Transmembrane helix</keyword>
<evidence type="ECO:0008006" key="7">
    <source>
        <dbReference type="Google" id="ProtNLM"/>
    </source>
</evidence>
<feature type="compositionally biased region" description="Polar residues" evidence="3">
    <location>
        <begin position="432"/>
        <end position="441"/>
    </location>
</feature>
<dbReference type="PANTHER" id="PTHR46093">
    <property type="entry name" value="ACYL-COA-BINDING DOMAIN-CONTAINING PROTEIN 5"/>
    <property type="match status" value="1"/>
</dbReference>
<dbReference type="InterPro" id="IPR015915">
    <property type="entry name" value="Kelch-typ_b-propeller"/>
</dbReference>
<dbReference type="PANTHER" id="PTHR46093:SF3">
    <property type="entry name" value="ACYL-COA-BINDING DOMAIN-CONTAINING PROTEIN 4"/>
    <property type="match status" value="1"/>
</dbReference>
<accession>A0A9P5SGW4</accession>
<comment type="caution">
    <text evidence="5">The sequence shown here is derived from an EMBL/GenBank/DDBJ whole genome shotgun (WGS) entry which is preliminary data.</text>
</comment>
<evidence type="ECO:0000256" key="3">
    <source>
        <dbReference type="SAM" id="MobiDB-lite"/>
    </source>
</evidence>
<feature type="compositionally biased region" description="Basic residues" evidence="3">
    <location>
        <begin position="414"/>
        <end position="424"/>
    </location>
</feature>